<name>A0A812RH19_9DINO</name>
<comment type="caution">
    <text evidence="2">The sequence shown here is derived from an EMBL/GenBank/DDBJ whole genome shotgun (WGS) entry which is preliminary data.</text>
</comment>
<keyword evidence="3" id="KW-1185">Reference proteome</keyword>
<protein>
    <submittedName>
        <fullName evidence="2">AarA protein</fullName>
    </submittedName>
</protein>
<dbReference type="Gene3D" id="1.25.10.10">
    <property type="entry name" value="Leucine-rich Repeat Variant"/>
    <property type="match status" value="1"/>
</dbReference>
<dbReference type="InterPro" id="IPR016024">
    <property type="entry name" value="ARM-type_fold"/>
</dbReference>
<feature type="transmembrane region" description="Helical" evidence="1">
    <location>
        <begin position="359"/>
        <end position="380"/>
    </location>
</feature>
<evidence type="ECO:0000313" key="2">
    <source>
        <dbReference type="EMBL" id="CAE7439012.1"/>
    </source>
</evidence>
<feature type="transmembrane region" description="Helical" evidence="1">
    <location>
        <begin position="241"/>
        <end position="259"/>
    </location>
</feature>
<dbReference type="OrthoDB" id="449062at2759"/>
<keyword evidence="1" id="KW-0472">Membrane</keyword>
<keyword evidence="1" id="KW-0812">Transmembrane</keyword>
<organism evidence="2 3">
    <name type="scientific">Symbiodinium natans</name>
    <dbReference type="NCBI Taxonomy" id="878477"/>
    <lineage>
        <taxon>Eukaryota</taxon>
        <taxon>Sar</taxon>
        <taxon>Alveolata</taxon>
        <taxon>Dinophyceae</taxon>
        <taxon>Suessiales</taxon>
        <taxon>Symbiodiniaceae</taxon>
        <taxon>Symbiodinium</taxon>
    </lineage>
</organism>
<dbReference type="AlphaFoldDB" id="A0A812RH19"/>
<feature type="transmembrane region" description="Helical" evidence="1">
    <location>
        <begin position="321"/>
        <end position="347"/>
    </location>
</feature>
<feature type="transmembrane region" description="Helical" evidence="1">
    <location>
        <begin position="386"/>
        <end position="405"/>
    </location>
</feature>
<sequence>MCGCNPILRNVSNEHAEIRAPKTLFKVLMFLLCNGVAAGSACVLVLKLDLLSFCAHSWVYLLILVVAALLTVLAGMIGPKLYGNRSTRDALRDSLEKIQVLAKFLFPVVLFYGDLMSDILMIWKFASEGKMAFAVMNTLAILAGSTASVVNSVHDVSQDSLLLSLMIFLQLTPLTIALQSIGLFCAAVNSSPTDPRYKSLEGYLRDEGCQTLLQRAIVGEAFTESLLSTFLQTYALLQHSVSWSSLTIVSLFFSVGSIVKSFAKVDLKGHVSRELKGQGIVVGLADWSSIPFILVVLYRLAEVTSQVLFFPLFQLIRDSHGVIFGLRCSGVILWMMDLAVQAALVYYGTGNITKLQWAVPNTIGVYEPMLIAGSGALLTISAKMHVLTHFLELVLATGFVCCFYMQRVNVVWEEHSRILCCFAMSNLAKYVLFAFVRKFCAYQPERPEEFPIQKILKNDASASADLADKRAPLEVAMSTALSVYGADPQKLFDAMKDDSTDIRKYYAGEVCHLVSRLAQGKDIKKKESLMDQGAGDSVLAAIDMHLEDDESDDCPVLRGACRALMNLTTGSAKNKQFFAEKGPGMMLNCMLKDSSIRAKLVQQDILGPVVSNLKAHGDDNLLQTATCGDSHLREKLVQHHHPCTNEVLASMRKHPDDMDVQRNACSALRNLAPASDRETQLQLLAMGVREDIRKAMDHHASQPSVVYEAQPQKSKEWPVKEWPVFETPRAD</sequence>
<dbReference type="SUPFAM" id="SSF48371">
    <property type="entry name" value="ARM repeat"/>
    <property type="match status" value="1"/>
</dbReference>
<reference evidence="2" key="1">
    <citation type="submission" date="2021-02" db="EMBL/GenBank/DDBJ databases">
        <authorList>
            <person name="Dougan E. K."/>
            <person name="Rhodes N."/>
            <person name="Thang M."/>
            <person name="Chan C."/>
        </authorList>
    </citation>
    <scope>NUCLEOTIDE SEQUENCE</scope>
</reference>
<feature type="transmembrane region" description="Helical" evidence="1">
    <location>
        <begin position="162"/>
        <end position="189"/>
    </location>
</feature>
<gene>
    <name evidence="2" type="primary">aarA</name>
    <name evidence="2" type="ORF">SNAT2548_LOCUS23854</name>
</gene>
<feature type="transmembrane region" description="Helical" evidence="1">
    <location>
        <begin position="58"/>
        <end position="79"/>
    </location>
</feature>
<feature type="transmembrane region" description="Helical" evidence="1">
    <location>
        <begin position="280"/>
        <end position="301"/>
    </location>
</feature>
<feature type="transmembrane region" description="Helical" evidence="1">
    <location>
        <begin position="131"/>
        <end position="150"/>
    </location>
</feature>
<proteinExistence type="predicted"/>
<accession>A0A812RH19</accession>
<dbReference type="EMBL" id="CAJNDS010002336">
    <property type="protein sequence ID" value="CAE7439012.1"/>
    <property type="molecule type" value="Genomic_DNA"/>
</dbReference>
<feature type="transmembrane region" description="Helical" evidence="1">
    <location>
        <begin position="417"/>
        <end position="436"/>
    </location>
</feature>
<dbReference type="InterPro" id="IPR011989">
    <property type="entry name" value="ARM-like"/>
</dbReference>
<feature type="transmembrane region" description="Helical" evidence="1">
    <location>
        <begin position="100"/>
        <end position="125"/>
    </location>
</feature>
<dbReference type="Proteomes" id="UP000604046">
    <property type="component" value="Unassembled WGS sequence"/>
</dbReference>
<evidence type="ECO:0000313" key="3">
    <source>
        <dbReference type="Proteomes" id="UP000604046"/>
    </source>
</evidence>
<keyword evidence="1" id="KW-1133">Transmembrane helix</keyword>
<evidence type="ECO:0000256" key="1">
    <source>
        <dbReference type="SAM" id="Phobius"/>
    </source>
</evidence>
<feature type="transmembrane region" description="Helical" evidence="1">
    <location>
        <begin position="27"/>
        <end position="46"/>
    </location>
</feature>